<dbReference type="InterPro" id="IPR052532">
    <property type="entry name" value="SUA5_domain"/>
</dbReference>
<evidence type="ECO:0000313" key="3">
    <source>
        <dbReference type="Proteomes" id="UP000306918"/>
    </source>
</evidence>
<dbReference type="Gene3D" id="3.90.870.10">
    <property type="entry name" value="DHBP synthase"/>
    <property type="match status" value="1"/>
</dbReference>
<evidence type="ECO:0000259" key="1">
    <source>
        <dbReference type="PROSITE" id="PS51163"/>
    </source>
</evidence>
<keyword evidence="3" id="KW-1185">Reference proteome</keyword>
<accession>A0A4S8I3Q9</accession>
<dbReference type="EMBL" id="STFF01000001">
    <property type="protein sequence ID" value="THU41754.1"/>
    <property type="molecule type" value="Genomic_DNA"/>
</dbReference>
<organism evidence="2 3">
    <name type="scientific">Niastella caeni</name>
    <dbReference type="NCBI Taxonomy" id="2569763"/>
    <lineage>
        <taxon>Bacteria</taxon>
        <taxon>Pseudomonadati</taxon>
        <taxon>Bacteroidota</taxon>
        <taxon>Chitinophagia</taxon>
        <taxon>Chitinophagales</taxon>
        <taxon>Chitinophagaceae</taxon>
        <taxon>Niastella</taxon>
    </lineage>
</organism>
<dbReference type="Proteomes" id="UP000306918">
    <property type="component" value="Unassembled WGS sequence"/>
</dbReference>
<dbReference type="Pfam" id="PF01300">
    <property type="entry name" value="Sua5_yciO_yrdC"/>
    <property type="match status" value="1"/>
</dbReference>
<sequence>MLLHLHPENPQQRNISTIVNVLSKGGIIIYPTDTIYGLGCDIFQHKAIERICRIKNIDPQKAQLSFVCYDLSDLSRYTKSISTPLYRMLKHYLPGPYTFILPASKDVPKILQSKKNTIGLRVPDNLIARTIVKELGHPILSTTLPGTMVEEFTDPELMHDNFNKLVDVVADGGIGGMVPSTVIDCTGDEPVLIRQGAGEWDGVAQRHEI</sequence>
<dbReference type="RefSeq" id="WP_136576242.1">
    <property type="nucleotide sequence ID" value="NZ_STFF01000001.1"/>
</dbReference>
<dbReference type="AlphaFoldDB" id="A0A4S8I3Q9"/>
<comment type="caution">
    <text evidence="2">The sequence shown here is derived from an EMBL/GenBank/DDBJ whole genome shotgun (WGS) entry which is preliminary data.</text>
</comment>
<dbReference type="OrthoDB" id="9814580at2"/>
<evidence type="ECO:0000313" key="2">
    <source>
        <dbReference type="EMBL" id="THU41754.1"/>
    </source>
</evidence>
<dbReference type="InterPro" id="IPR017945">
    <property type="entry name" value="DHBP_synth_RibB-like_a/b_dom"/>
</dbReference>
<proteinExistence type="predicted"/>
<dbReference type="InterPro" id="IPR006070">
    <property type="entry name" value="Sua5-like_dom"/>
</dbReference>
<reference evidence="2 3" key="1">
    <citation type="submission" date="2019-04" db="EMBL/GenBank/DDBJ databases">
        <title>Niastella caeni sp. nov., isolated from activated sludge.</title>
        <authorList>
            <person name="Sheng M."/>
        </authorList>
    </citation>
    <scope>NUCLEOTIDE SEQUENCE [LARGE SCALE GENOMIC DNA]</scope>
    <source>
        <strain evidence="2 3">HX-2-15</strain>
    </source>
</reference>
<dbReference type="PANTHER" id="PTHR42828">
    <property type="entry name" value="DHBP SYNTHASE RIBB-LIKE ALPHA/BETA DOMAIN-CONTAINING PROTEIN"/>
    <property type="match status" value="1"/>
</dbReference>
<protein>
    <submittedName>
        <fullName evidence="2">Threonylcarbamoyl-AMP synthase</fullName>
    </submittedName>
</protein>
<feature type="domain" description="YrdC-like" evidence="1">
    <location>
        <begin position="12"/>
        <end position="198"/>
    </location>
</feature>
<dbReference type="PROSITE" id="PS51163">
    <property type="entry name" value="YRDC"/>
    <property type="match status" value="1"/>
</dbReference>
<gene>
    <name evidence="2" type="ORF">FAM09_06545</name>
</gene>
<dbReference type="SUPFAM" id="SSF55821">
    <property type="entry name" value="YrdC/RibB"/>
    <property type="match status" value="1"/>
</dbReference>
<dbReference type="PANTHER" id="PTHR42828:SF3">
    <property type="entry name" value="THREONYLCARBAMOYL-AMP SYNTHASE"/>
    <property type="match status" value="1"/>
</dbReference>
<name>A0A4S8I3Q9_9BACT</name>
<dbReference type="GO" id="GO:0003725">
    <property type="term" value="F:double-stranded RNA binding"/>
    <property type="evidence" value="ECO:0007669"/>
    <property type="project" value="InterPro"/>
</dbReference>
<dbReference type="NCBIfam" id="TIGR00057">
    <property type="entry name" value="L-threonylcarbamoyladenylate synthase"/>
    <property type="match status" value="1"/>
</dbReference>